<keyword evidence="2" id="KW-1185">Reference proteome</keyword>
<dbReference type="Proteomes" id="UP001501599">
    <property type="component" value="Unassembled WGS sequence"/>
</dbReference>
<accession>A0ABN3ANN3</accession>
<dbReference type="InterPro" id="IPR009351">
    <property type="entry name" value="AlkZ-like"/>
</dbReference>
<reference evidence="1 2" key="1">
    <citation type="journal article" date="2019" name="Int. J. Syst. Evol. Microbiol.">
        <title>The Global Catalogue of Microorganisms (GCM) 10K type strain sequencing project: providing services to taxonomists for standard genome sequencing and annotation.</title>
        <authorList>
            <consortium name="The Broad Institute Genomics Platform"/>
            <consortium name="The Broad Institute Genome Sequencing Center for Infectious Disease"/>
            <person name="Wu L."/>
            <person name="Ma J."/>
        </authorList>
    </citation>
    <scope>NUCLEOTIDE SEQUENCE [LARGE SCALE GENOMIC DNA]</scope>
    <source>
        <strain evidence="1 2">JCM 16026</strain>
    </source>
</reference>
<name>A0ABN3ANN3_9MICO</name>
<comment type="caution">
    <text evidence="1">The sequence shown here is derived from an EMBL/GenBank/DDBJ whole genome shotgun (WGS) entry which is preliminary data.</text>
</comment>
<gene>
    <name evidence="1" type="ORF">GCM10009846_12490</name>
</gene>
<dbReference type="Pfam" id="PF06224">
    <property type="entry name" value="AlkZ-like"/>
    <property type="match status" value="2"/>
</dbReference>
<proteinExistence type="predicted"/>
<sequence length="369" mass="40625">MRMARPAATLRTIGIEEARRIAVRAQLLDDRPSSDLLTVVEHLGLLQANVTDIVMPSAEHVAWSRLGDGLAYGDVRRAVEVEQRLFEHLGQPTPLEPLAVSLRPTALLPELLPPMRSWALEHPRVAAWVADDPEFRDGVLDLLRADGPLPQRDVPDTARWPWDSSGWNANRNVAMLLEFLQCSGVVAVAERRGAERVWDLAERVLPPTEPLPADEAERRRHERVLGSLGLARPRVVGGVGEAVRVEGVRGDWRIAPGATAEGFAGRVAVLSPLDRLLFDRRRMRDLFAFDYALEQYTPAARRRWGAFALPVLDGDALVAKVDARRDRDAGVLRVAAIHWDVEAGARLRDAVADELAGMAGFLGCGLALP</sequence>
<protein>
    <submittedName>
        <fullName evidence="1">Crosslink repair DNA glycosylase YcaQ family protein</fullName>
    </submittedName>
</protein>
<dbReference type="PANTHER" id="PTHR30528">
    <property type="entry name" value="CYTOPLASMIC PROTEIN"/>
    <property type="match status" value="1"/>
</dbReference>
<dbReference type="EMBL" id="BAAAQT010000005">
    <property type="protein sequence ID" value="GAA2172868.1"/>
    <property type="molecule type" value="Genomic_DNA"/>
</dbReference>
<evidence type="ECO:0000313" key="2">
    <source>
        <dbReference type="Proteomes" id="UP001501599"/>
    </source>
</evidence>
<organism evidence="1 2">
    <name type="scientific">Agrococcus versicolor</name>
    <dbReference type="NCBI Taxonomy" id="501482"/>
    <lineage>
        <taxon>Bacteria</taxon>
        <taxon>Bacillati</taxon>
        <taxon>Actinomycetota</taxon>
        <taxon>Actinomycetes</taxon>
        <taxon>Micrococcales</taxon>
        <taxon>Microbacteriaceae</taxon>
        <taxon>Agrococcus</taxon>
    </lineage>
</organism>
<dbReference type="PANTHER" id="PTHR30528:SF0">
    <property type="entry name" value="CYTOPLASMIC PROTEIN"/>
    <property type="match status" value="1"/>
</dbReference>
<evidence type="ECO:0000313" key="1">
    <source>
        <dbReference type="EMBL" id="GAA2172868.1"/>
    </source>
</evidence>